<evidence type="ECO:0000313" key="2">
    <source>
        <dbReference type="Proteomes" id="UP001150238"/>
    </source>
</evidence>
<protein>
    <submittedName>
        <fullName evidence="1">Uncharacterized protein</fullName>
    </submittedName>
</protein>
<gene>
    <name evidence="1" type="ORF">C8J55DRAFT_506433</name>
</gene>
<organism evidence="1 2">
    <name type="scientific">Lentinula lateritia</name>
    <dbReference type="NCBI Taxonomy" id="40482"/>
    <lineage>
        <taxon>Eukaryota</taxon>
        <taxon>Fungi</taxon>
        <taxon>Dikarya</taxon>
        <taxon>Basidiomycota</taxon>
        <taxon>Agaricomycotina</taxon>
        <taxon>Agaricomycetes</taxon>
        <taxon>Agaricomycetidae</taxon>
        <taxon>Agaricales</taxon>
        <taxon>Marasmiineae</taxon>
        <taxon>Omphalotaceae</taxon>
        <taxon>Lentinula</taxon>
    </lineage>
</organism>
<dbReference type="Proteomes" id="UP001150238">
    <property type="component" value="Unassembled WGS sequence"/>
</dbReference>
<accession>A0A9W9ASS9</accession>
<name>A0A9W9ASS9_9AGAR</name>
<sequence>MIFTAKLTILCYPRLPSATLSRRCRFNHTIFNGMWTDVDFLRKAIDFEGKPSKDL</sequence>
<reference evidence="1" key="1">
    <citation type="submission" date="2022-08" db="EMBL/GenBank/DDBJ databases">
        <authorList>
            <consortium name="DOE Joint Genome Institute"/>
            <person name="Min B."/>
            <person name="Riley R."/>
            <person name="Sierra-Patev S."/>
            <person name="Naranjo-Ortiz M."/>
            <person name="Looney B."/>
            <person name="Konkel Z."/>
            <person name="Slot J.C."/>
            <person name="Sakamoto Y."/>
            <person name="Steenwyk J.L."/>
            <person name="Rokas A."/>
            <person name="Carro J."/>
            <person name="Camarero S."/>
            <person name="Ferreira P."/>
            <person name="Molpeceres G."/>
            <person name="Ruiz-Duenas F.J."/>
            <person name="Serrano A."/>
            <person name="Henrissat B."/>
            <person name="Drula E."/>
            <person name="Hughes K.W."/>
            <person name="Mata J.L."/>
            <person name="Ishikawa N.K."/>
            <person name="Vargas-Isla R."/>
            <person name="Ushijima S."/>
            <person name="Smith C.A."/>
            <person name="Ahrendt S."/>
            <person name="Andreopoulos W."/>
            <person name="He G."/>
            <person name="Labutti K."/>
            <person name="Lipzen A."/>
            <person name="Ng V."/>
            <person name="Sandor L."/>
            <person name="Barry K."/>
            <person name="Martinez A.T."/>
            <person name="Xiao Y."/>
            <person name="Gibbons J.G."/>
            <person name="Terashima K."/>
            <person name="Hibbett D.S."/>
            <person name="Grigoriev I.V."/>
        </authorList>
    </citation>
    <scope>NUCLEOTIDE SEQUENCE</scope>
    <source>
        <strain evidence="1">Sp2 HRB7682 ss15</strain>
    </source>
</reference>
<dbReference type="EMBL" id="JANVFS010000008">
    <property type="protein sequence ID" value="KAJ4488875.1"/>
    <property type="molecule type" value="Genomic_DNA"/>
</dbReference>
<comment type="caution">
    <text evidence="1">The sequence shown here is derived from an EMBL/GenBank/DDBJ whole genome shotgun (WGS) entry which is preliminary data.</text>
</comment>
<dbReference type="AlphaFoldDB" id="A0A9W9ASS9"/>
<reference evidence="1" key="2">
    <citation type="journal article" date="2023" name="Proc. Natl. Acad. Sci. U.S.A.">
        <title>A global phylogenomic analysis of the shiitake genus Lentinula.</title>
        <authorList>
            <person name="Sierra-Patev S."/>
            <person name="Min B."/>
            <person name="Naranjo-Ortiz M."/>
            <person name="Looney B."/>
            <person name="Konkel Z."/>
            <person name="Slot J.C."/>
            <person name="Sakamoto Y."/>
            <person name="Steenwyk J.L."/>
            <person name="Rokas A."/>
            <person name="Carro J."/>
            <person name="Camarero S."/>
            <person name="Ferreira P."/>
            <person name="Molpeceres G."/>
            <person name="Ruiz-Duenas F.J."/>
            <person name="Serrano A."/>
            <person name="Henrissat B."/>
            <person name="Drula E."/>
            <person name="Hughes K.W."/>
            <person name="Mata J.L."/>
            <person name="Ishikawa N.K."/>
            <person name="Vargas-Isla R."/>
            <person name="Ushijima S."/>
            <person name="Smith C.A."/>
            <person name="Donoghue J."/>
            <person name="Ahrendt S."/>
            <person name="Andreopoulos W."/>
            <person name="He G."/>
            <person name="LaButti K."/>
            <person name="Lipzen A."/>
            <person name="Ng V."/>
            <person name="Riley R."/>
            <person name="Sandor L."/>
            <person name="Barry K."/>
            <person name="Martinez A.T."/>
            <person name="Xiao Y."/>
            <person name="Gibbons J.G."/>
            <person name="Terashima K."/>
            <person name="Grigoriev I.V."/>
            <person name="Hibbett D."/>
        </authorList>
    </citation>
    <scope>NUCLEOTIDE SEQUENCE</scope>
    <source>
        <strain evidence="1">Sp2 HRB7682 ss15</strain>
    </source>
</reference>
<proteinExistence type="predicted"/>
<evidence type="ECO:0000313" key="1">
    <source>
        <dbReference type="EMBL" id="KAJ4488875.1"/>
    </source>
</evidence>